<comment type="similarity">
    <text evidence="2">Belongs to the cytochrome P450 family.</text>
</comment>
<keyword evidence="12" id="KW-1185">Reference proteome</keyword>
<evidence type="ECO:0000256" key="2">
    <source>
        <dbReference type="ARBA" id="ARBA00010617"/>
    </source>
</evidence>
<evidence type="ECO:0000256" key="8">
    <source>
        <dbReference type="ARBA" id="ARBA00023004"/>
    </source>
</evidence>
<keyword evidence="7" id="KW-0560">Oxidoreductase</keyword>
<evidence type="ECO:0000256" key="10">
    <source>
        <dbReference type="ARBA" id="ARBA00023136"/>
    </source>
</evidence>
<dbReference type="InterPro" id="IPR036396">
    <property type="entry name" value="Cyt_P450_sf"/>
</dbReference>
<evidence type="ECO:0000256" key="9">
    <source>
        <dbReference type="ARBA" id="ARBA00023033"/>
    </source>
</evidence>
<dbReference type="Proteomes" id="UP001652660">
    <property type="component" value="Chromosome 6e"/>
</dbReference>
<keyword evidence="4" id="KW-0812">Transmembrane</keyword>
<accession>A0ABM4UYU8</accession>
<evidence type="ECO:0000256" key="6">
    <source>
        <dbReference type="ARBA" id="ARBA00022989"/>
    </source>
</evidence>
<comment type="subcellular location">
    <subcellularLocation>
        <location evidence="1">Membrane</location>
    </subcellularLocation>
</comment>
<gene>
    <name evidence="13" type="primary">LOC140009993</name>
</gene>
<keyword evidence="3" id="KW-0349">Heme</keyword>
<evidence type="ECO:0000256" key="1">
    <source>
        <dbReference type="ARBA" id="ARBA00004370"/>
    </source>
</evidence>
<protein>
    <submittedName>
        <fullName evidence="13">Cytochrome P450 CYP749A22-like</fullName>
    </submittedName>
</protein>
<evidence type="ECO:0000256" key="7">
    <source>
        <dbReference type="ARBA" id="ARBA00023002"/>
    </source>
</evidence>
<feature type="compositionally biased region" description="Pro residues" evidence="11">
    <location>
        <begin position="24"/>
        <end position="34"/>
    </location>
</feature>
<dbReference type="GeneID" id="140009993"/>
<evidence type="ECO:0000256" key="5">
    <source>
        <dbReference type="ARBA" id="ARBA00022723"/>
    </source>
</evidence>
<name>A0ABM4UYU8_COFAR</name>
<keyword evidence="6" id="KW-1133">Transmembrane helix</keyword>
<keyword evidence="8" id="KW-0408">Iron</keyword>
<evidence type="ECO:0000313" key="12">
    <source>
        <dbReference type="Proteomes" id="UP001652660"/>
    </source>
</evidence>
<dbReference type="InterPro" id="IPR001128">
    <property type="entry name" value="Cyt_P450"/>
</dbReference>
<feature type="region of interest" description="Disordered" evidence="11">
    <location>
        <begin position="14"/>
        <end position="43"/>
    </location>
</feature>
<proteinExistence type="inferred from homology"/>
<dbReference type="PANTHER" id="PTHR24282">
    <property type="entry name" value="CYTOCHROME P450 FAMILY MEMBER"/>
    <property type="match status" value="1"/>
</dbReference>
<evidence type="ECO:0000313" key="13">
    <source>
        <dbReference type="RefSeq" id="XP_071912454.1"/>
    </source>
</evidence>
<sequence>MGVIFKVGDVYQITPPGDGELQPRVPPTVPPTGSPPRTDQAGPSFYHAPPAWDSQYRALQDSIRSTPVKSLYEGQASTARKIYLTEIHVSMLINESLRLYPPLLLNRRVTKKGAKLGNLILPAGIGVSFPTLAVHHDPNIWGEDVLLFNPERFSQGIASATKNNRAAFLPFSLEPRIRVGADFAINEAKIAVSMILQRYAFTISPEYIHSPTQILLLRPQNGVQILLHAL</sequence>
<dbReference type="InterPro" id="IPR050665">
    <property type="entry name" value="Cytochrome_P450_Monooxygen"/>
</dbReference>
<keyword evidence="5" id="KW-0479">Metal-binding</keyword>
<dbReference type="Gene3D" id="1.10.630.10">
    <property type="entry name" value="Cytochrome P450"/>
    <property type="match status" value="1"/>
</dbReference>
<evidence type="ECO:0000256" key="3">
    <source>
        <dbReference type="ARBA" id="ARBA00022617"/>
    </source>
</evidence>
<dbReference type="Pfam" id="PF00067">
    <property type="entry name" value="p450"/>
    <property type="match status" value="1"/>
</dbReference>
<organism evidence="12 13">
    <name type="scientific">Coffea arabica</name>
    <name type="common">Arabian coffee</name>
    <dbReference type="NCBI Taxonomy" id="13443"/>
    <lineage>
        <taxon>Eukaryota</taxon>
        <taxon>Viridiplantae</taxon>
        <taxon>Streptophyta</taxon>
        <taxon>Embryophyta</taxon>
        <taxon>Tracheophyta</taxon>
        <taxon>Spermatophyta</taxon>
        <taxon>Magnoliopsida</taxon>
        <taxon>eudicotyledons</taxon>
        <taxon>Gunneridae</taxon>
        <taxon>Pentapetalae</taxon>
        <taxon>asterids</taxon>
        <taxon>lamiids</taxon>
        <taxon>Gentianales</taxon>
        <taxon>Rubiaceae</taxon>
        <taxon>Ixoroideae</taxon>
        <taxon>Gardenieae complex</taxon>
        <taxon>Bertiereae - Coffeeae clade</taxon>
        <taxon>Coffeeae</taxon>
        <taxon>Coffea</taxon>
    </lineage>
</organism>
<dbReference type="RefSeq" id="XP_071912454.1">
    <property type="nucleotide sequence ID" value="XM_072056353.1"/>
</dbReference>
<keyword evidence="10" id="KW-0472">Membrane</keyword>
<dbReference type="PANTHER" id="PTHR24282:SF20">
    <property type="entry name" value="CYTOCHROME P450 CYP749A22-LIKE"/>
    <property type="match status" value="1"/>
</dbReference>
<evidence type="ECO:0000256" key="4">
    <source>
        <dbReference type="ARBA" id="ARBA00022692"/>
    </source>
</evidence>
<dbReference type="SUPFAM" id="SSF48264">
    <property type="entry name" value="Cytochrome P450"/>
    <property type="match status" value="1"/>
</dbReference>
<keyword evidence="9" id="KW-0503">Monooxygenase</keyword>
<evidence type="ECO:0000256" key="11">
    <source>
        <dbReference type="SAM" id="MobiDB-lite"/>
    </source>
</evidence>
<reference evidence="13" key="1">
    <citation type="submission" date="2025-08" db="UniProtKB">
        <authorList>
            <consortium name="RefSeq"/>
        </authorList>
    </citation>
    <scope>IDENTIFICATION</scope>
    <source>
        <tissue evidence="13">Leaves</tissue>
    </source>
</reference>